<sequence length="60" mass="6890">MFLGVGLFLIDLIKNQIGNQLIDLLLPNERYHTWIIHRDKHSKRGGIGRSIKATEPHTVD</sequence>
<gene>
    <name evidence="1" type="ORF">EV690_3614</name>
</gene>
<evidence type="ECO:0000313" key="2">
    <source>
        <dbReference type="Proteomes" id="UP000295565"/>
    </source>
</evidence>
<organism evidence="1 2">
    <name type="scientific">Celerinatantimonas diazotrophica</name>
    <dbReference type="NCBI Taxonomy" id="412034"/>
    <lineage>
        <taxon>Bacteria</taxon>
        <taxon>Pseudomonadati</taxon>
        <taxon>Pseudomonadota</taxon>
        <taxon>Gammaproteobacteria</taxon>
        <taxon>Celerinatantimonadaceae</taxon>
        <taxon>Celerinatantimonas</taxon>
    </lineage>
</organism>
<reference evidence="1 2" key="1">
    <citation type="submission" date="2019-03" db="EMBL/GenBank/DDBJ databases">
        <title>Genomic Encyclopedia of Type Strains, Phase IV (KMG-IV): sequencing the most valuable type-strain genomes for metagenomic binning, comparative biology and taxonomic classification.</title>
        <authorList>
            <person name="Goeker M."/>
        </authorList>
    </citation>
    <scope>NUCLEOTIDE SEQUENCE [LARGE SCALE GENOMIC DNA]</scope>
    <source>
        <strain evidence="1 2">DSM 18577</strain>
    </source>
</reference>
<comment type="caution">
    <text evidence="1">The sequence shown here is derived from an EMBL/GenBank/DDBJ whole genome shotgun (WGS) entry which is preliminary data.</text>
</comment>
<accession>A0A4V2PNB3</accession>
<keyword evidence="2" id="KW-1185">Reference proteome</keyword>
<dbReference type="AlphaFoldDB" id="A0A4V2PNB3"/>
<name>A0A4V2PNB3_9GAMM</name>
<dbReference type="Proteomes" id="UP000295565">
    <property type="component" value="Unassembled WGS sequence"/>
</dbReference>
<proteinExistence type="predicted"/>
<dbReference type="EMBL" id="SMGD01000019">
    <property type="protein sequence ID" value="TCK46338.1"/>
    <property type="molecule type" value="Genomic_DNA"/>
</dbReference>
<protein>
    <submittedName>
        <fullName evidence="1">Uncharacterized protein</fullName>
    </submittedName>
</protein>
<evidence type="ECO:0000313" key="1">
    <source>
        <dbReference type="EMBL" id="TCK46338.1"/>
    </source>
</evidence>